<dbReference type="GO" id="GO:0004527">
    <property type="term" value="F:exonuclease activity"/>
    <property type="evidence" value="ECO:0007669"/>
    <property type="project" value="UniProtKB-KW"/>
</dbReference>
<evidence type="ECO:0000259" key="1">
    <source>
        <dbReference type="Pfam" id="PF10108"/>
    </source>
</evidence>
<dbReference type="InterPro" id="IPR036397">
    <property type="entry name" value="RNaseH_sf"/>
</dbReference>
<feature type="domain" description="Predicted 3'-5' exonuclease PolB-like" evidence="1">
    <location>
        <begin position="53"/>
        <end position="190"/>
    </location>
</feature>
<keyword evidence="2" id="KW-0269">Exonuclease</keyword>
<dbReference type="EC" id="3.1.-.-" evidence="2"/>
<dbReference type="InterPro" id="IPR012337">
    <property type="entry name" value="RNaseH-like_sf"/>
</dbReference>
<gene>
    <name evidence="2" type="ORF">QUF54_10305</name>
</gene>
<keyword evidence="2" id="KW-0378">Hydrolase</keyword>
<dbReference type="InterPro" id="IPR019288">
    <property type="entry name" value="3'-5'_exonuclease_PolB-like"/>
</dbReference>
<dbReference type="Proteomes" id="UP001171945">
    <property type="component" value="Unassembled WGS sequence"/>
</dbReference>
<protein>
    <submittedName>
        <fullName evidence="2">3'-5' exonuclease</fullName>
        <ecNumber evidence="2">3.1.-.-</ecNumber>
    </submittedName>
</protein>
<organism evidence="2 3">
    <name type="scientific">Candidatus Marithioploca araucensis</name>
    <dbReference type="NCBI Taxonomy" id="70273"/>
    <lineage>
        <taxon>Bacteria</taxon>
        <taxon>Pseudomonadati</taxon>
        <taxon>Pseudomonadota</taxon>
        <taxon>Gammaproteobacteria</taxon>
        <taxon>Thiotrichales</taxon>
        <taxon>Thiotrichaceae</taxon>
        <taxon>Candidatus Marithioploca</taxon>
    </lineage>
</organism>
<accession>A0ABT7VVZ9</accession>
<dbReference type="Pfam" id="PF10108">
    <property type="entry name" value="DNA_pol_B_exo2"/>
    <property type="match status" value="1"/>
</dbReference>
<dbReference type="EMBL" id="JAUCGM010000837">
    <property type="protein sequence ID" value="MDM8563733.1"/>
    <property type="molecule type" value="Genomic_DNA"/>
</dbReference>
<comment type="caution">
    <text evidence="2">The sequence shown here is derived from an EMBL/GenBank/DDBJ whole genome shotgun (WGS) entry which is preliminary data.</text>
</comment>
<dbReference type="SUPFAM" id="SSF53098">
    <property type="entry name" value="Ribonuclease H-like"/>
    <property type="match status" value="1"/>
</dbReference>
<proteinExistence type="predicted"/>
<reference evidence="2" key="1">
    <citation type="submission" date="2023-06" db="EMBL/GenBank/DDBJ databases">
        <title>Uncultivated large filamentous bacteria from sulfidic sediments reveal new species and different genomic features in energy metabolism and defense.</title>
        <authorList>
            <person name="Fonseca A."/>
        </authorList>
    </citation>
    <scope>NUCLEOTIDE SEQUENCE</scope>
    <source>
        <strain evidence="2">HSG4</strain>
    </source>
</reference>
<feature type="non-terminal residue" evidence="2">
    <location>
        <position position="190"/>
    </location>
</feature>
<dbReference type="Gene3D" id="3.30.420.10">
    <property type="entry name" value="Ribonuclease H-like superfamily/Ribonuclease H"/>
    <property type="match status" value="1"/>
</dbReference>
<dbReference type="CDD" id="cd05782">
    <property type="entry name" value="DNA_polB_like1_exo"/>
    <property type="match status" value="1"/>
</dbReference>
<keyword evidence="2" id="KW-0540">Nuclease</keyword>
<evidence type="ECO:0000313" key="2">
    <source>
        <dbReference type="EMBL" id="MDM8563733.1"/>
    </source>
</evidence>
<sequence>MNILVFDIETIPDVEMGRRLYGKHSEMEKISDEEVARVMFQQRNQETDGKTEVIRHHLQKVIAISAVLRTGEKLKVDSLGTIDSLEMEIIQQFFETIQYYTPTLISWNGGGFDLPVLHYRALKHGITAERYWNNTQGNFRYNNYLNRFHERHTDLMDVLAAYQPSAFARLNEIAIMLGFPGKLGMSGDKV</sequence>
<keyword evidence="3" id="KW-1185">Reference proteome</keyword>
<name>A0ABT7VVZ9_9GAMM</name>
<evidence type="ECO:0000313" key="3">
    <source>
        <dbReference type="Proteomes" id="UP001171945"/>
    </source>
</evidence>